<dbReference type="PANTHER" id="PTHR12066:SF0">
    <property type="entry name" value="TELOMERASE REVERSE TRANSCRIPTASE"/>
    <property type="match status" value="1"/>
</dbReference>
<gene>
    <name evidence="4" type="ORF">HPLM_LOCUS16073</name>
</gene>
<evidence type="ECO:0000313" key="6">
    <source>
        <dbReference type="WBParaSite" id="HPLM_0001608101-mRNA-1"/>
    </source>
</evidence>
<dbReference type="GO" id="GO:0000333">
    <property type="term" value="C:telomerase catalytic core complex"/>
    <property type="evidence" value="ECO:0007669"/>
    <property type="project" value="TreeGrafter"/>
</dbReference>
<feature type="domain" description="Reverse transcriptase" evidence="3">
    <location>
        <begin position="528"/>
        <end position="829"/>
    </location>
</feature>
<dbReference type="InterPro" id="IPR003545">
    <property type="entry name" value="Telomerase_RT"/>
</dbReference>
<comment type="function">
    <text evidence="1">Telomerase is a ribonucleoprotein enzyme essential for the replication of chromosome termini in most eukaryotes. It elongates telomeres. It is a reverse transcriptase that adds simple sequence repeats to chromosome ends by copying a template sequence within the RNA component of the enzyme.</text>
</comment>
<evidence type="ECO:0000313" key="5">
    <source>
        <dbReference type="Proteomes" id="UP000268014"/>
    </source>
</evidence>
<evidence type="ECO:0000256" key="2">
    <source>
        <dbReference type="SAM" id="MobiDB-lite"/>
    </source>
</evidence>
<dbReference type="STRING" id="6290.A0A158QQX1"/>
<dbReference type="Proteomes" id="UP000268014">
    <property type="component" value="Unassembled WGS sequence"/>
</dbReference>
<keyword evidence="1" id="KW-0695">RNA-directed DNA polymerase</keyword>
<feature type="region of interest" description="Disordered" evidence="2">
    <location>
        <begin position="232"/>
        <end position="286"/>
    </location>
</feature>
<accession>A0A158QQX1</accession>
<keyword evidence="1" id="KW-0808">Transferase</keyword>
<name>A0A158QQX1_HAEPC</name>
<dbReference type="GO" id="GO:0000781">
    <property type="term" value="C:chromosome, telomeric region"/>
    <property type="evidence" value="ECO:0007669"/>
    <property type="project" value="UniProtKB-SubCell"/>
</dbReference>
<evidence type="ECO:0000256" key="1">
    <source>
        <dbReference type="RuleBase" id="RU365061"/>
    </source>
</evidence>
<dbReference type="EC" id="2.7.7.49" evidence="1"/>
<keyword evidence="1" id="KW-0539">Nucleus</keyword>
<dbReference type="GO" id="GO:0007004">
    <property type="term" value="P:telomere maintenance via telomerase"/>
    <property type="evidence" value="ECO:0007669"/>
    <property type="project" value="TreeGrafter"/>
</dbReference>
<dbReference type="GO" id="GO:0042162">
    <property type="term" value="F:telomeric DNA binding"/>
    <property type="evidence" value="ECO:0007669"/>
    <property type="project" value="TreeGrafter"/>
</dbReference>
<dbReference type="PANTHER" id="PTHR12066">
    <property type="entry name" value="TELOMERASE REVERSE TRANSCRIPTASE"/>
    <property type="match status" value="1"/>
</dbReference>
<keyword evidence="1" id="KW-0460">Magnesium</keyword>
<proteinExistence type="inferred from homology"/>
<dbReference type="GO" id="GO:0046872">
    <property type="term" value="F:metal ion binding"/>
    <property type="evidence" value="ECO:0007669"/>
    <property type="project" value="UniProtKB-KW"/>
</dbReference>
<comment type="similarity">
    <text evidence="1">Belongs to the reverse transcriptase family. Telomerase subfamily.</text>
</comment>
<comment type="subcellular location">
    <subcellularLocation>
        <location evidence="1">Nucleus</location>
    </subcellularLocation>
    <subcellularLocation>
        <location evidence="1">Chromosome</location>
        <location evidence="1">Telomere</location>
    </subcellularLocation>
</comment>
<dbReference type="AlphaFoldDB" id="A0A158QQX1"/>
<keyword evidence="1" id="KW-0779">Telomere</keyword>
<protein>
    <recommendedName>
        <fullName evidence="1">Telomerase reverse transcriptase</fullName>
        <ecNumber evidence="1">2.7.7.49</ecNumber>
    </recommendedName>
    <alternativeName>
        <fullName evidence="1">Telomerase catalytic subunit</fullName>
    </alternativeName>
</protein>
<dbReference type="GO" id="GO:0070034">
    <property type="term" value="F:telomerase RNA binding"/>
    <property type="evidence" value="ECO:0007669"/>
    <property type="project" value="TreeGrafter"/>
</dbReference>
<evidence type="ECO:0000313" key="4">
    <source>
        <dbReference type="EMBL" id="VDO58734.1"/>
    </source>
</evidence>
<reference evidence="4 5" key="2">
    <citation type="submission" date="2018-11" db="EMBL/GenBank/DDBJ databases">
        <authorList>
            <consortium name="Pathogen Informatics"/>
        </authorList>
    </citation>
    <scope>NUCLEOTIDE SEQUENCE [LARGE SCALE GENOMIC DNA]</scope>
    <source>
        <strain evidence="4 5">MHpl1</strain>
    </source>
</reference>
<dbReference type="PRINTS" id="PR01365">
    <property type="entry name" value="TELOMERASERT"/>
</dbReference>
<reference evidence="6" key="1">
    <citation type="submission" date="2016-04" db="UniProtKB">
        <authorList>
            <consortium name="WormBaseParasite"/>
        </authorList>
    </citation>
    <scope>IDENTIFICATION</scope>
</reference>
<dbReference type="WBParaSite" id="HPLM_0001608101-mRNA-1">
    <property type="protein sequence ID" value="HPLM_0001608101-mRNA-1"/>
    <property type="gene ID" value="HPLM_0001608101"/>
</dbReference>
<dbReference type="InterPro" id="IPR000477">
    <property type="entry name" value="RT_dom"/>
</dbReference>
<keyword evidence="1" id="KW-0548">Nucleotidyltransferase</keyword>
<comment type="catalytic activity">
    <reaction evidence="1">
        <text>DNA(n) + a 2'-deoxyribonucleoside 5'-triphosphate = DNA(n+1) + diphosphate</text>
        <dbReference type="Rhea" id="RHEA:22508"/>
        <dbReference type="Rhea" id="RHEA-COMP:17339"/>
        <dbReference type="Rhea" id="RHEA-COMP:17340"/>
        <dbReference type="ChEBI" id="CHEBI:33019"/>
        <dbReference type="ChEBI" id="CHEBI:61560"/>
        <dbReference type="ChEBI" id="CHEBI:173112"/>
        <dbReference type="EC" id="2.7.7.49"/>
    </reaction>
</comment>
<keyword evidence="1" id="KW-0158">Chromosome</keyword>
<dbReference type="EMBL" id="UZAF01019259">
    <property type="protein sequence ID" value="VDO58734.1"/>
    <property type="molecule type" value="Genomic_DNA"/>
</dbReference>
<sequence>MSEDIQSKFFGPTFDALREFSKRKEDSLLNVVLTRSAAELAAIVVGSSVYEVYVDLPECRLLLNAMETLKRRQSVADNLKLLTWLNKNLPTKKVSPNGKEHVMQLIDMRLFLSRCAFTNLPNAVFKPFVPIVKNFLVAKLLRLRHKGRLYTGPPPFPAENQLPSIVNAIGPMDQLERSYPHLARLKREMVANITQFTITYCLDWVCELLTIKSDSKGYIRFGYPIMKVEPDWKDTGDGPLEGPSSMDEDMYRNEQKPENPSSSPAEKMTRKDRKGSRVPPEQSAIHDEWSDMLNMAMIHTRRTDEVKIAFQMLRCEQIGISGLTATLRENFITLKEMQTGSVESIRRVVLGGLAEELQETEAEGEITNAIEESQKVLNKNDVYEKLRKCFPQNLPNPHAFKRKGYANKQQVRQFFEEILRVFSDGFLGEKNSGELLNSILDKIVPWKSTTALRLTTSRLRVLECGPCRALRSRRTRLLRDVSSIQRELLIRIAEFLTGLLLKTLLECAYFYVEKHNTDYLIYDKKSFEHWRRVEKNKFIRDYSVELAERDRKATSYYVLGKTLCRPILMCTLQGSSRYKTEMRVLAACLDAYIQASGFKSAGGCASSYKSGRLFFAKADVQNCFACVNREILKKALMVVMENRTLHVVYGYGRIPNHGFRRVDRAAPTYEAAVKAMFQFMKKKKLECVSRVPEKNEVIPASHVFNRIMSLLDGIRVQILLSLDRSDIQYEMRQGVPQGFELSSRLAHIYLLYFESTYWKQLSRRTCLLRYVDDYLVCSYSRAEVMRIYLLYFESTYWKQLSRRTCLLRYVDDYLVCSYSRAEVMRGVMRLNVVLREVNVSDIEDPADSKRVWRID</sequence>
<evidence type="ECO:0000259" key="3">
    <source>
        <dbReference type="PROSITE" id="PS50878"/>
    </source>
</evidence>
<keyword evidence="1" id="KW-0479">Metal-binding</keyword>
<dbReference type="OrthoDB" id="8068635at2759"/>
<dbReference type="PROSITE" id="PS50878">
    <property type="entry name" value="RT_POL"/>
    <property type="match status" value="1"/>
</dbReference>
<organism evidence="6">
    <name type="scientific">Haemonchus placei</name>
    <name type="common">Barber's pole worm</name>
    <dbReference type="NCBI Taxonomy" id="6290"/>
    <lineage>
        <taxon>Eukaryota</taxon>
        <taxon>Metazoa</taxon>
        <taxon>Ecdysozoa</taxon>
        <taxon>Nematoda</taxon>
        <taxon>Chromadorea</taxon>
        <taxon>Rhabditida</taxon>
        <taxon>Rhabditina</taxon>
        <taxon>Rhabditomorpha</taxon>
        <taxon>Strongyloidea</taxon>
        <taxon>Trichostrongylidae</taxon>
        <taxon>Haemonchus</taxon>
    </lineage>
</organism>
<dbReference type="GO" id="GO:0003720">
    <property type="term" value="F:telomerase activity"/>
    <property type="evidence" value="ECO:0007669"/>
    <property type="project" value="InterPro"/>
</dbReference>
<keyword evidence="5" id="KW-1185">Reference proteome</keyword>